<keyword evidence="1" id="KW-0805">Transcription regulation</keyword>
<keyword evidence="2" id="KW-0238">DNA-binding</keyword>
<evidence type="ECO:0000313" key="7">
    <source>
        <dbReference type="Proteomes" id="UP001515500"/>
    </source>
</evidence>
<dbReference type="NCBIfam" id="TIGR01557">
    <property type="entry name" value="myb_SHAQKYF"/>
    <property type="match status" value="1"/>
</dbReference>
<feature type="region of interest" description="Disordered" evidence="5">
    <location>
        <begin position="1"/>
        <end position="45"/>
    </location>
</feature>
<accession>A0AB40CAL3</accession>
<dbReference type="InterPro" id="IPR001005">
    <property type="entry name" value="SANT/Myb"/>
</dbReference>
<evidence type="ECO:0000256" key="1">
    <source>
        <dbReference type="ARBA" id="ARBA00023015"/>
    </source>
</evidence>
<dbReference type="GeneID" id="120273938"/>
<evidence type="ECO:0000259" key="6">
    <source>
        <dbReference type="PROSITE" id="PS51294"/>
    </source>
</evidence>
<evidence type="ECO:0000256" key="3">
    <source>
        <dbReference type="ARBA" id="ARBA00023163"/>
    </source>
</evidence>
<dbReference type="GO" id="GO:0003677">
    <property type="term" value="F:DNA binding"/>
    <property type="evidence" value="ECO:0007669"/>
    <property type="project" value="UniProtKB-KW"/>
</dbReference>
<dbReference type="Pfam" id="PF00249">
    <property type="entry name" value="Myb_DNA-binding"/>
    <property type="match status" value="1"/>
</dbReference>
<protein>
    <submittedName>
        <fullName evidence="8">Myb family transcription factor At1g14600 isoform X1</fullName>
    </submittedName>
</protein>
<name>A0AB40CAL3_DIOCR</name>
<evidence type="ECO:0000313" key="8">
    <source>
        <dbReference type="RefSeq" id="XP_039136622.1"/>
    </source>
</evidence>
<dbReference type="PANTHER" id="PTHR31314:SF164">
    <property type="entry name" value="HTH MYB-TYPE DOMAIN-CONTAINING PROTEIN"/>
    <property type="match status" value="1"/>
</dbReference>
<dbReference type="InterPro" id="IPR009057">
    <property type="entry name" value="Homeodomain-like_sf"/>
</dbReference>
<evidence type="ECO:0000256" key="2">
    <source>
        <dbReference type="ARBA" id="ARBA00023125"/>
    </source>
</evidence>
<evidence type="ECO:0000256" key="4">
    <source>
        <dbReference type="ARBA" id="ARBA00023242"/>
    </source>
</evidence>
<keyword evidence="4" id="KW-0539">Nucleus</keyword>
<dbReference type="Proteomes" id="UP001515500">
    <property type="component" value="Chromosome 12"/>
</dbReference>
<sequence length="259" mass="30132">MSYFESSPYDDDCNNKDYEYEDEDEENLRCGASSSNSTIEEISEKKMSSGSVRQYIRSKAPRLRWTPELHLCFVRAVELLGGQERATPKLVLQLMNVQGLSISHVKSHLQMYRNKKIDDTGQIIRKNQRSSIEGNDHHVYNLNQLPDSCISHEFPAIDRFLREVISSNQNHYSSRELDEASKQFQMFHEQRETSHAHEPDLSLSLSIAPRQEKRQRQWVEEEEEEEEEEDIGLSLSLNTPSKQDRHVPLYRSSSHHTPG</sequence>
<keyword evidence="3" id="KW-0804">Transcription</keyword>
<keyword evidence="7" id="KW-1185">Reference proteome</keyword>
<dbReference type="GO" id="GO:0003700">
    <property type="term" value="F:DNA-binding transcription factor activity"/>
    <property type="evidence" value="ECO:0007669"/>
    <property type="project" value="InterPro"/>
</dbReference>
<dbReference type="FunFam" id="1.10.10.60:FF:000002">
    <property type="entry name" value="Myb family transcription factor"/>
    <property type="match status" value="1"/>
</dbReference>
<dbReference type="PANTHER" id="PTHR31314">
    <property type="entry name" value="MYB FAMILY TRANSCRIPTION FACTOR PHL7-LIKE"/>
    <property type="match status" value="1"/>
</dbReference>
<feature type="region of interest" description="Disordered" evidence="5">
    <location>
        <begin position="212"/>
        <end position="259"/>
    </location>
</feature>
<dbReference type="PROSITE" id="PS51294">
    <property type="entry name" value="HTH_MYB"/>
    <property type="match status" value="1"/>
</dbReference>
<organism evidence="7 8">
    <name type="scientific">Dioscorea cayennensis subsp. rotundata</name>
    <name type="common">White Guinea yam</name>
    <name type="synonym">Dioscorea rotundata</name>
    <dbReference type="NCBI Taxonomy" id="55577"/>
    <lineage>
        <taxon>Eukaryota</taxon>
        <taxon>Viridiplantae</taxon>
        <taxon>Streptophyta</taxon>
        <taxon>Embryophyta</taxon>
        <taxon>Tracheophyta</taxon>
        <taxon>Spermatophyta</taxon>
        <taxon>Magnoliopsida</taxon>
        <taxon>Liliopsida</taxon>
        <taxon>Dioscoreales</taxon>
        <taxon>Dioscoreaceae</taxon>
        <taxon>Dioscorea</taxon>
    </lineage>
</organism>
<dbReference type="InterPro" id="IPR006447">
    <property type="entry name" value="Myb_dom_plants"/>
</dbReference>
<gene>
    <name evidence="8" type="primary">LOC120273938</name>
</gene>
<feature type="compositionally biased region" description="Acidic residues" evidence="5">
    <location>
        <begin position="220"/>
        <end position="231"/>
    </location>
</feature>
<dbReference type="AlphaFoldDB" id="A0AB40CAL3"/>
<dbReference type="InterPro" id="IPR017930">
    <property type="entry name" value="Myb_dom"/>
</dbReference>
<evidence type="ECO:0000256" key="5">
    <source>
        <dbReference type="SAM" id="MobiDB-lite"/>
    </source>
</evidence>
<dbReference type="SUPFAM" id="SSF46689">
    <property type="entry name" value="Homeodomain-like"/>
    <property type="match status" value="1"/>
</dbReference>
<dbReference type="RefSeq" id="XP_039136622.1">
    <property type="nucleotide sequence ID" value="XM_039280688.1"/>
</dbReference>
<proteinExistence type="predicted"/>
<dbReference type="InterPro" id="IPR046955">
    <property type="entry name" value="PHR1-like"/>
</dbReference>
<dbReference type="Gene3D" id="1.10.10.60">
    <property type="entry name" value="Homeodomain-like"/>
    <property type="match status" value="1"/>
</dbReference>
<reference evidence="8" key="1">
    <citation type="submission" date="2025-08" db="UniProtKB">
        <authorList>
            <consortium name="RefSeq"/>
        </authorList>
    </citation>
    <scope>IDENTIFICATION</scope>
</reference>
<feature type="domain" description="HTH myb-type" evidence="6">
    <location>
        <begin position="57"/>
        <end position="117"/>
    </location>
</feature>